<organism evidence="21 22">
    <name type="scientific">Methanoculleus nereidis</name>
    <dbReference type="NCBI Taxonomy" id="2735141"/>
    <lineage>
        <taxon>Archaea</taxon>
        <taxon>Methanobacteriati</taxon>
        <taxon>Methanobacteriota</taxon>
        <taxon>Stenosarchaea group</taxon>
        <taxon>Methanomicrobia</taxon>
        <taxon>Methanomicrobiales</taxon>
        <taxon>Methanomicrobiaceae</taxon>
        <taxon>Methanoculleus</taxon>
    </lineage>
</organism>
<dbReference type="InterPro" id="IPR027417">
    <property type="entry name" value="P-loop_NTPase"/>
</dbReference>
<dbReference type="InterPro" id="IPR011545">
    <property type="entry name" value="DEAD/DEAH_box_helicase_dom"/>
</dbReference>
<dbReference type="SMART" id="SM00956">
    <property type="entry name" value="RQC"/>
    <property type="match status" value="1"/>
</dbReference>
<keyword evidence="8 21" id="KW-0347">Helicase</keyword>
<dbReference type="InterPro" id="IPR018982">
    <property type="entry name" value="RQC_domain"/>
</dbReference>
<comment type="catalytic activity">
    <reaction evidence="15">
        <text>Couples ATP hydrolysis with the unwinding of duplex DNA by translocating in the 3'-5' direction.</text>
        <dbReference type="EC" id="5.6.2.4"/>
    </reaction>
</comment>
<evidence type="ECO:0000256" key="2">
    <source>
        <dbReference type="ARBA" id="ARBA00001947"/>
    </source>
</evidence>
<evidence type="ECO:0000256" key="11">
    <source>
        <dbReference type="ARBA" id="ARBA00023125"/>
    </source>
</evidence>
<dbReference type="NCBIfam" id="TIGR00614">
    <property type="entry name" value="recQ_fam"/>
    <property type="match status" value="1"/>
</dbReference>
<evidence type="ECO:0000256" key="12">
    <source>
        <dbReference type="ARBA" id="ARBA00023172"/>
    </source>
</evidence>
<evidence type="ECO:0000256" key="15">
    <source>
        <dbReference type="ARBA" id="ARBA00034617"/>
    </source>
</evidence>
<dbReference type="InterPro" id="IPR014001">
    <property type="entry name" value="Helicase_ATP-bd"/>
</dbReference>
<evidence type="ECO:0000256" key="9">
    <source>
        <dbReference type="ARBA" id="ARBA00022833"/>
    </source>
</evidence>
<dbReference type="SUPFAM" id="SSF52540">
    <property type="entry name" value="P-loop containing nucleoside triphosphate hydrolases"/>
    <property type="match status" value="1"/>
</dbReference>
<feature type="domain" description="HRDC" evidence="18">
    <location>
        <begin position="525"/>
        <end position="605"/>
    </location>
</feature>
<reference evidence="21 22" key="1">
    <citation type="submission" date="2020-05" db="EMBL/GenBank/DDBJ databases">
        <title>Isolation and characterization of methanoarchaea from a cold seep at offshore SW Taiwan.</title>
        <authorList>
            <person name="Chen Y.-W."/>
            <person name="Chen S.-C."/>
            <person name="Lai M.-C."/>
        </authorList>
    </citation>
    <scope>NUCLEOTIDE SEQUENCE [LARGE SCALE GENOMIC DNA]</scope>
    <source>
        <strain evidence="21 22">YWC-01</strain>
    </source>
</reference>
<evidence type="ECO:0000256" key="16">
    <source>
        <dbReference type="ARBA" id="ARBA00034808"/>
    </source>
</evidence>
<evidence type="ECO:0000313" key="22">
    <source>
        <dbReference type="Proteomes" id="UP001273768"/>
    </source>
</evidence>
<keyword evidence="9" id="KW-0862">Zinc</keyword>
<dbReference type="Gene3D" id="1.10.10.10">
    <property type="entry name" value="Winged helix-like DNA-binding domain superfamily/Winged helix DNA-binding domain"/>
    <property type="match status" value="1"/>
</dbReference>
<dbReference type="PROSITE" id="PS51194">
    <property type="entry name" value="HELICASE_CTER"/>
    <property type="match status" value="1"/>
</dbReference>
<dbReference type="CDD" id="cd17920">
    <property type="entry name" value="DEXHc_RecQ"/>
    <property type="match status" value="1"/>
</dbReference>
<dbReference type="Gene3D" id="1.10.150.80">
    <property type="entry name" value="HRDC domain"/>
    <property type="match status" value="1"/>
</dbReference>
<dbReference type="InterPro" id="IPR032284">
    <property type="entry name" value="RecQ_Zn-bd"/>
</dbReference>
<keyword evidence="7 21" id="KW-0378">Hydrolase</keyword>
<dbReference type="PANTHER" id="PTHR13710:SF105">
    <property type="entry name" value="ATP-DEPENDENT DNA HELICASE Q1"/>
    <property type="match status" value="1"/>
</dbReference>
<evidence type="ECO:0000256" key="5">
    <source>
        <dbReference type="ARBA" id="ARBA00022741"/>
    </source>
</evidence>
<dbReference type="SUPFAM" id="SSF47819">
    <property type="entry name" value="HRDC-like"/>
    <property type="match status" value="1"/>
</dbReference>
<dbReference type="InterPro" id="IPR044876">
    <property type="entry name" value="HRDC_dom_sf"/>
</dbReference>
<evidence type="ECO:0000256" key="10">
    <source>
        <dbReference type="ARBA" id="ARBA00022840"/>
    </source>
</evidence>
<dbReference type="EMBL" id="JABFFQ010000001">
    <property type="protein sequence ID" value="MDV4341695.1"/>
    <property type="molecule type" value="Genomic_DNA"/>
</dbReference>
<dbReference type="RefSeq" id="WP_317294924.1">
    <property type="nucleotide sequence ID" value="NZ_JABFFQ010000001.1"/>
</dbReference>
<keyword evidence="11" id="KW-0238">DNA-binding</keyword>
<dbReference type="PROSITE" id="PS50967">
    <property type="entry name" value="HRDC"/>
    <property type="match status" value="1"/>
</dbReference>
<keyword evidence="4" id="KW-0479">Metal-binding</keyword>
<keyword evidence="5" id="KW-0547">Nucleotide-binding</keyword>
<dbReference type="NCBIfam" id="TIGR01389">
    <property type="entry name" value="recQ"/>
    <property type="match status" value="1"/>
</dbReference>
<evidence type="ECO:0000256" key="14">
    <source>
        <dbReference type="ARBA" id="ARBA00023235"/>
    </source>
</evidence>
<evidence type="ECO:0000256" key="3">
    <source>
        <dbReference type="ARBA" id="ARBA00005446"/>
    </source>
</evidence>
<evidence type="ECO:0000256" key="13">
    <source>
        <dbReference type="ARBA" id="ARBA00023204"/>
    </source>
</evidence>
<dbReference type="Pfam" id="PF16124">
    <property type="entry name" value="RecQ_Zn_bind"/>
    <property type="match status" value="1"/>
</dbReference>
<feature type="domain" description="Helicase ATP-binding" evidence="19">
    <location>
        <begin position="25"/>
        <end position="193"/>
    </location>
</feature>
<dbReference type="SMART" id="SM00487">
    <property type="entry name" value="DEXDc"/>
    <property type="match status" value="1"/>
</dbReference>
<evidence type="ECO:0000256" key="1">
    <source>
        <dbReference type="ARBA" id="ARBA00001946"/>
    </source>
</evidence>
<dbReference type="EC" id="5.6.2.4" evidence="16"/>
<evidence type="ECO:0000259" key="20">
    <source>
        <dbReference type="PROSITE" id="PS51194"/>
    </source>
</evidence>
<dbReference type="GO" id="GO:0016787">
    <property type="term" value="F:hydrolase activity"/>
    <property type="evidence" value="ECO:0007669"/>
    <property type="project" value="UniProtKB-KW"/>
</dbReference>
<dbReference type="Pfam" id="PF09382">
    <property type="entry name" value="RQC"/>
    <property type="match status" value="1"/>
</dbReference>
<dbReference type="Proteomes" id="UP001273768">
    <property type="component" value="Unassembled WGS sequence"/>
</dbReference>
<dbReference type="InterPro" id="IPR036390">
    <property type="entry name" value="WH_DNA-bd_sf"/>
</dbReference>
<dbReference type="InterPro" id="IPR010997">
    <property type="entry name" value="HRDC-like_sf"/>
</dbReference>
<dbReference type="SMART" id="SM00341">
    <property type="entry name" value="HRDC"/>
    <property type="match status" value="1"/>
</dbReference>
<feature type="domain" description="Helicase C-terminal" evidence="20">
    <location>
        <begin position="214"/>
        <end position="367"/>
    </location>
</feature>
<evidence type="ECO:0000256" key="6">
    <source>
        <dbReference type="ARBA" id="ARBA00022763"/>
    </source>
</evidence>
<name>A0ABU3YZ97_9EURY</name>
<evidence type="ECO:0000256" key="4">
    <source>
        <dbReference type="ARBA" id="ARBA00022723"/>
    </source>
</evidence>
<protein>
    <recommendedName>
        <fullName evidence="16">DNA 3'-5' helicase</fullName>
        <ecNumber evidence="16">5.6.2.4</ecNumber>
    </recommendedName>
</protein>
<dbReference type="Gene3D" id="3.40.50.300">
    <property type="entry name" value="P-loop containing nucleotide triphosphate hydrolases"/>
    <property type="match status" value="2"/>
</dbReference>
<keyword evidence="10" id="KW-0067">ATP-binding</keyword>
<keyword evidence="6" id="KW-0227">DNA damage</keyword>
<keyword evidence="14" id="KW-0413">Isomerase</keyword>
<comment type="similarity">
    <text evidence="3">Belongs to the helicase family. RecQ subfamily.</text>
</comment>
<evidence type="ECO:0000313" key="21">
    <source>
        <dbReference type="EMBL" id="MDV4341695.1"/>
    </source>
</evidence>
<comment type="caution">
    <text evidence="21">The sequence shown here is derived from an EMBL/GenBank/DDBJ whole genome shotgun (WGS) entry which is preliminary data.</text>
</comment>
<dbReference type="PANTHER" id="PTHR13710">
    <property type="entry name" value="DNA HELICASE RECQ FAMILY MEMBER"/>
    <property type="match status" value="1"/>
</dbReference>
<keyword evidence="12" id="KW-0233">DNA recombination</keyword>
<accession>A0ABU3YZ97</accession>
<keyword evidence="22" id="KW-1185">Reference proteome</keyword>
<evidence type="ECO:0000259" key="18">
    <source>
        <dbReference type="PROSITE" id="PS50967"/>
    </source>
</evidence>
<comment type="cofactor">
    <cofactor evidence="1">
        <name>Mg(2+)</name>
        <dbReference type="ChEBI" id="CHEBI:18420"/>
    </cofactor>
</comment>
<gene>
    <name evidence="21" type="primary">recQ</name>
    <name evidence="21" type="ORF">HL657_00590</name>
</gene>
<dbReference type="InterPro" id="IPR002121">
    <property type="entry name" value="HRDC_dom"/>
</dbReference>
<dbReference type="PROSITE" id="PS51192">
    <property type="entry name" value="HELICASE_ATP_BIND_1"/>
    <property type="match status" value="1"/>
</dbReference>
<dbReference type="InterPro" id="IPR001650">
    <property type="entry name" value="Helicase_C-like"/>
</dbReference>
<dbReference type="Pfam" id="PF00270">
    <property type="entry name" value="DEAD"/>
    <property type="match status" value="1"/>
</dbReference>
<evidence type="ECO:0000256" key="7">
    <source>
        <dbReference type="ARBA" id="ARBA00022801"/>
    </source>
</evidence>
<dbReference type="SUPFAM" id="SSF46785">
    <property type="entry name" value="Winged helix' DNA-binding domain"/>
    <property type="match status" value="1"/>
</dbReference>
<proteinExistence type="inferred from homology"/>
<evidence type="ECO:0000256" key="8">
    <source>
        <dbReference type="ARBA" id="ARBA00022806"/>
    </source>
</evidence>
<dbReference type="SMART" id="SM00490">
    <property type="entry name" value="HELICc"/>
    <property type="match status" value="1"/>
</dbReference>
<comment type="cofactor">
    <cofactor evidence="2">
        <name>Zn(2+)</name>
        <dbReference type="ChEBI" id="CHEBI:29105"/>
    </cofactor>
</comment>
<dbReference type="InterPro" id="IPR036388">
    <property type="entry name" value="WH-like_DNA-bd_sf"/>
</dbReference>
<dbReference type="Pfam" id="PF00570">
    <property type="entry name" value="HRDC"/>
    <property type="match status" value="1"/>
</dbReference>
<dbReference type="InterPro" id="IPR004589">
    <property type="entry name" value="DNA_helicase_ATP-dep_RecQ"/>
</dbReference>
<evidence type="ECO:0000256" key="17">
    <source>
        <dbReference type="SAM" id="MobiDB-lite"/>
    </source>
</evidence>
<evidence type="ECO:0000259" key="19">
    <source>
        <dbReference type="PROSITE" id="PS51192"/>
    </source>
</evidence>
<dbReference type="GO" id="GO:0003678">
    <property type="term" value="F:DNA helicase activity"/>
    <property type="evidence" value="ECO:0007669"/>
    <property type="project" value="UniProtKB-EC"/>
</dbReference>
<sequence>MESLHTALERYYGYSTFLPYQEEIINNILEKRDVLAVIATGGGKSLCYQIPPLVTGGLTVVISPLISLMKDQVDSLVTQGVPAVTLNSSLPYDAVVRTLADLEAGRLRLLYVSPEKVVQTRFLTTLRKLNVTLFAVDEAHCISEWGHDFRPEYRQLRILKEMFPDVPMIALTATAVPEVQQDIQRQLNLINPAIYIGSFNRKNLQYTVTDKKGAYPQLLDYLRSNPSRSGIIYFSSKKRTEEVAQKLQEDGIRVQPYHADLPGNFRNRVQELFIRDEIDVVCATNAFGMGIDKPDVRFVIHYDMPRNLEAYAQETGRAGRDGEESDCILFYSRGDRQRCLRFIEGDCLNHPEPGYHSLAVRKLNDMIAFCETTRCRRQHLLRYFGETFTEVPCRACDVCMLPDEFIDGREIAAKIVNCISQLPGKFGITHIAGVLAGSRSKNVLARGHQDLSVFNSGSEYSNEQWRSFMRQLIANGYLDQSSDQYPVVTLNERSRAILSGDEGVRLSRPNGLQARNRGKTDRSERPFDTALFEDLRSVRKGLAEDLEIPPYMVFHDRTLKEIARRYPETLEGFATIPGVGDAKLQQFGEAITSAVRSYRSRQHPDDGSGMSLNPDDGDSTALSGDDHELAAPGGALSPKHTAAADQTPASSDETPDDALLEEAYTLQGYIRDLREELRLAEKLHKELLARARESGVQENETYAIATQVSRRRRVVAERFYERYPEVFVKIAKVTISAAEAAIGAEALDEFVQYDESERVRVICKAV</sequence>
<keyword evidence="13" id="KW-0234">DNA repair</keyword>
<dbReference type="Pfam" id="PF00271">
    <property type="entry name" value="Helicase_C"/>
    <property type="match status" value="1"/>
</dbReference>
<feature type="region of interest" description="Disordered" evidence="17">
    <location>
        <begin position="596"/>
        <end position="657"/>
    </location>
</feature>
<dbReference type="InterPro" id="IPR006293">
    <property type="entry name" value="DNA_helicase_ATP-dep_RecQ_bac"/>
</dbReference>
<dbReference type="CDD" id="cd18794">
    <property type="entry name" value="SF2_C_RecQ"/>
    <property type="match status" value="1"/>
</dbReference>